<feature type="region of interest" description="Disordered" evidence="12">
    <location>
        <begin position="553"/>
        <end position="588"/>
    </location>
</feature>
<dbReference type="AlphaFoldDB" id="A0AAU9WWQ5"/>
<keyword evidence="6" id="KW-0805">Transcription regulation</keyword>
<dbReference type="GO" id="GO:0000978">
    <property type="term" value="F:RNA polymerase II cis-regulatory region sequence-specific DNA binding"/>
    <property type="evidence" value="ECO:0007669"/>
    <property type="project" value="TreeGrafter"/>
</dbReference>
<dbReference type="Pfam" id="PF00096">
    <property type="entry name" value="zf-C2H2"/>
    <property type="match status" value="5"/>
</dbReference>
<evidence type="ECO:0000256" key="6">
    <source>
        <dbReference type="ARBA" id="ARBA00023015"/>
    </source>
</evidence>
<comment type="subcellular location">
    <subcellularLocation>
        <location evidence="1">Nucleus</location>
    </subcellularLocation>
</comment>
<dbReference type="GO" id="GO:0031519">
    <property type="term" value="C:PcG protein complex"/>
    <property type="evidence" value="ECO:0007669"/>
    <property type="project" value="TreeGrafter"/>
</dbReference>
<keyword evidence="5" id="KW-0862">Zinc</keyword>
<dbReference type="GO" id="GO:0000785">
    <property type="term" value="C:chromatin"/>
    <property type="evidence" value="ECO:0007669"/>
    <property type="project" value="TreeGrafter"/>
</dbReference>
<keyword evidence="3" id="KW-0677">Repeat</keyword>
<dbReference type="SMART" id="SM00355">
    <property type="entry name" value="ZnF_C2H2"/>
    <property type="match status" value="7"/>
</dbReference>
<feature type="domain" description="C2H2-type" evidence="13">
    <location>
        <begin position="202"/>
        <end position="231"/>
    </location>
</feature>
<keyword evidence="9" id="KW-0804">Transcription</keyword>
<name>A0AAU9WWQ5_9CNID</name>
<comment type="caution">
    <text evidence="14">The sequence shown here is derived from an EMBL/GenBank/DDBJ whole genome shotgun (WGS) entry which is preliminary data.</text>
</comment>
<organism evidence="14 15">
    <name type="scientific">Pocillopora meandrina</name>
    <dbReference type="NCBI Taxonomy" id="46732"/>
    <lineage>
        <taxon>Eukaryota</taxon>
        <taxon>Metazoa</taxon>
        <taxon>Cnidaria</taxon>
        <taxon>Anthozoa</taxon>
        <taxon>Hexacorallia</taxon>
        <taxon>Scleractinia</taxon>
        <taxon>Astrocoeniina</taxon>
        <taxon>Pocilloporidae</taxon>
        <taxon>Pocillopora</taxon>
    </lineage>
</organism>
<protein>
    <recommendedName>
        <fullName evidence="13">C2H2-type domain-containing protein</fullName>
    </recommendedName>
</protein>
<proteinExistence type="predicted"/>
<evidence type="ECO:0000256" key="2">
    <source>
        <dbReference type="ARBA" id="ARBA00022723"/>
    </source>
</evidence>
<evidence type="ECO:0000256" key="8">
    <source>
        <dbReference type="ARBA" id="ARBA00023159"/>
    </source>
</evidence>
<evidence type="ECO:0000313" key="15">
    <source>
        <dbReference type="Proteomes" id="UP001159428"/>
    </source>
</evidence>
<evidence type="ECO:0000256" key="3">
    <source>
        <dbReference type="ARBA" id="ARBA00022737"/>
    </source>
</evidence>
<evidence type="ECO:0000259" key="13">
    <source>
        <dbReference type="PROSITE" id="PS50157"/>
    </source>
</evidence>
<feature type="domain" description="C2H2-type" evidence="13">
    <location>
        <begin position="232"/>
        <end position="261"/>
    </location>
</feature>
<dbReference type="EMBL" id="CALNXJ010000023">
    <property type="protein sequence ID" value="CAH3128185.1"/>
    <property type="molecule type" value="Genomic_DNA"/>
</dbReference>
<evidence type="ECO:0000313" key="14">
    <source>
        <dbReference type="EMBL" id="CAH3128185.1"/>
    </source>
</evidence>
<dbReference type="GO" id="GO:0005667">
    <property type="term" value="C:transcription regulator complex"/>
    <property type="evidence" value="ECO:0007669"/>
    <property type="project" value="TreeGrafter"/>
</dbReference>
<dbReference type="InterPro" id="IPR013087">
    <property type="entry name" value="Znf_C2H2_type"/>
</dbReference>
<dbReference type="FunFam" id="3.30.160.60:FF:000072">
    <property type="entry name" value="zinc finger protein 143 isoform X1"/>
    <property type="match status" value="1"/>
</dbReference>
<sequence>MDLSVEQESLVAIGSEAFPTSPEILSEESHSLIACSSDECSNVEAKEGSGVSSSCSSDVVQSIPNEIITEAGNEEQQCVTIVTDTINCSSPQVLNDRNEETDADDTGLLYIQNCSSPEESQQTQMLVLPRSREATKNQSRLFECDYPDCGRTFTTAAHLRYHVRTHTGEKPYSCSHEGCGRNFTSSGYLRYHQCTHNGKRTFKCQHPGCDRVFAWPAHMKYHMKTHTGDRAYHCTFEGCNKSFYVLQRLNVHMRVHTGERPYTCNVENCLKSFTTQGNLKNHMRIHTGERPYMCTYEGCGRTFTEHSSLRKHKLIHTGEKPYVCEICGKTFSQSGSRNAHQKRHADANKSDKRSKKTTSKSGTTTQITEDTEGGQMLQHLDDMEDTGEDEQSITSQALVFSQGEHTIVTQASGDHLVLAQPIVAKEVSIETTPVQTMSLLVHATDDPMVNQDGLVRATADVVSLAETVVAQQAVIHTMLDGAAIIPTSSQSEMSVVDQVLHQSNVEHMMQGVVSQHILAGQIQLPLSVELEPGQEQGGVVPHLTVDLSGLIQQTDEQSGQDSEDEEVVKEHEFHVVTDDKQDMQENIQ</sequence>
<evidence type="ECO:0000256" key="11">
    <source>
        <dbReference type="PROSITE-ProRule" id="PRU00042"/>
    </source>
</evidence>
<dbReference type="PROSITE" id="PS00028">
    <property type="entry name" value="ZINC_FINGER_C2H2_1"/>
    <property type="match status" value="7"/>
</dbReference>
<feature type="domain" description="C2H2-type" evidence="13">
    <location>
        <begin position="172"/>
        <end position="201"/>
    </location>
</feature>
<dbReference type="FunFam" id="3.30.160.60:FF:000125">
    <property type="entry name" value="Putative zinc finger protein 143"/>
    <property type="match status" value="4"/>
</dbReference>
<keyword evidence="2" id="KW-0479">Metal-binding</keyword>
<feature type="domain" description="C2H2-type" evidence="13">
    <location>
        <begin position="262"/>
        <end position="291"/>
    </location>
</feature>
<keyword evidence="7" id="KW-0238">DNA-binding</keyword>
<keyword evidence="4 11" id="KW-0863">Zinc-finger</keyword>
<gene>
    <name evidence="14" type="ORF">PMEA_00013349</name>
</gene>
<feature type="domain" description="C2H2-type" evidence="13">
    <location>
        <begin position="142"/>
        <end position="171"/>
    </location>
</feature>
<keyword evidence="15" id="KW-1185">Reference proteome</keyword>
<dbReference type="PANTHER" id="PTHR14003">
    <property type="entry name" value="TRANSCRIPTIONAL REPRESSOR PROTEIN YY"/>
    <property type="match status" value="1"/>
</dbReference>
<feature type="domain" description="C2H2-type" evidence="13">
    <location>
        <begin position="292"/>
        <end position="321"/>
    </location>
</feature>
<dbReference type="InterPro" id="IPR036236">
    <property type="entry name" value="Znf_C2H2_sf"/>
</dbReference>
<dbReference type="SUPFAM" id="SSF57667">
    <property type="entry name" value="beta-beta-alpha zinc fingers"/>
    <property type="match status" value="3"/>
</dbReference>
<dbReference type="PANTHER" id="PTHR14003:SF24">
    <property type="entry name" value="ZINC FINGER PROTEIN 410"/>
    <property type="match status" value="1"/>
</dbReference>
<dbReference type="FunFam" id="3.30.160.60:FF:000462">
    <property type="entry name" value="Zinc finger protein 410"/>
    <property type="match status" value="1"/>
</dbReference>
<dbReference type="GO" id="GO:0000981">
    <property type="term" value="F:DNA-binding transcription factor activity, RNA polymerase II-specific"/>
    <property type="evidence" value="ECO:0007669"/>
    <property type="project" value="TreeGrafter"/>
</dbReference>
<keyword evidence="10" id="KW-0539">Nucleus</keyword>
<reference evidence="14 15" key="1">
    <citation type="submission" date="2022-05" db="EMBL/GenBank/DDBJ databases">
        <authorList>
            <consortium name="Genoscope - CEA"/>
            <person name="William W."/>
        </authorList>
    </citation>
    <scope>NUCLEOTIDE SEQUENCE [LARGE SCALE GENOMIC DNA]</scope>
</reference>
<feature type="domain" description="C2H2-type" evidence="13">
    <location>
        <begin position="322"/>
        <end position="349"/>
    </location>
</feature>
<evidence type="ECO:0000256" key="1">
    <source>
        <dbReference type="ARBA" id="ARBA00004123"/>
    </source>
</evidence>
<accession>A0AAU9WWQ5</accession>
<feature type="compositionally biased region" description="Basic and acidic residues" evidence="12">
    <location>
        <begin position="568"/>
        <end position="588"/>
    </location>
</feature>
<dbReference type="Proteomes" id="UP001159428">
    <property type="component" value="Unassembled WGS sequence"/>
</dbReference>
<dbReference type="GO" id="GO:0008270">
    <property type="term" value="F:zinc ion binding"/>
    <property type="evidence" value="ECO:0007669"/>
    <property type="project" value="UniProtKB-KW"/>
</dbReference>
<dbReference type="PROSITE" id="PS50157">
    <property type="entry name" value="ZINC_FINGER_C2H2_2"/>
    <property type="match status" value="7"/>
</dbReference>
<dbReference type="Gene3D" id="3.30.160.60">
    <property type="entry name" value="Classic Zinc Finger"/>
    <property type="match status" value="7"/>
</dbReference>
<evidence type="ECO:0000256" key="7">
    <source>
        <dbReference type="ARBA" id="ARBA00023125"/>
    </source>
</evidence>
<evidence type="ECO:0000256" key="12">
    <source>
        <dbReference type="SAM" id="MobiDB-lite"/>
    </source>
</evidence>
<evidence type="ECO:0000256" key="5">
    <source>
        <dbReference type="ARBA" id="ARBA00022833"/>
    </source>
</evidence>
<evidence type="ECO:0000256" key="4">
    <source>
        <dbReference type="ARBA" id="ARBA00022771"/>
    </source>
</evidence>
<evidence type="ECO:0000256" key="9">
    <source>
        <dbReference type="ARBA" id="ARBA00023163"/>
    </source>
</evidence>
<feature type="region of interest" description="Disordered" evidence="12">
    <location>
        <begin position="333"/>
        <end position="376"/>
    </location>
</feature>
<evidence type="ECO:0000256" key="10">
    <source>
        <dbReference type="ARBA" id="ARBA00023242"/>
    </source>
</evidence>
<keyword evidence="8" id="KW-0010">Activator</keyword>